<dbReference type="Pfam" id="PF08352">
    <property type="entry name" value="oligo_HPY"/>
    <property type="match status" value="1"/>
</dbReference>
<sequence length="329" mass="35530">MTAPVLRVEDLSVEFATREGTVRAVRGVGLEVHAGRTLAVLGESGSGKSVTAQTIMGLLDMPPARITSGSIVYDGTDLVTADERTRMRVNGEGVAMVFQDALSALNPVYTVGHQLGELLRVRRKLSSSAARAKAVELMERVRIPAAASRVDDYPHQFSGGMRQRIMIALAVALDPRVLIADEPTTALDVTVQAQIMQLLKELQHENGMGLVLITHDLGVVAEVADDVVVMYAGRIVERGTAEELFERPAHPYTRGLLRSMPRPDREDDELWAIPGAPPSPVHAPGGCAFHPRCDTAIERCRSDRPVLVPVAPGRASACHLRQEVFDASA</sequence>
<keyword evidence="4" id="KW-1003">Cell membrane</keyword>
<dbReference type="EMBL" id="JADOGI010000159">
    <property type="protein sequence ID" value="MBF8191405.1"/>
    <property type="molecule type" value="Genomic_DNA"/>
</dbReference>
<dbReference type="InterPro" id="IPR050388">
    <property type="entry name" value="ABC_Ni/Peptide_Import"/>
</dbReference>
<dbReference type="InterPro" id="IPR027417">
    <property type="entry name" value="P-loop_NTPase"/>
</dbReference>
<evidence type="ECO:0000256" key="4">
    <source>
        <dbReference type="ARBA" id="ARBA00022475"/>
    </source>
</evidence>
<dbReference type="InterPro" id="IPR013563">
    <property type="entry name" value="Oligopep_ABC_C"/>
</dbReference>
<dbReference type="PROSITE" id="PS00211">
    <property type="entry name" value="ABC_TRANSPORTER_1"/>
    <property type="match status" value="1"/>
</dbReference>
<dbReference type="SMART" id="SM00382">
    <property type="entry name" value="AAA"/>
    <property type="match status" value="1"/>
</dbReference>
<evidence type="ECO:0000313" key="10">
    <source>
        <dbReference type="Proteomes" id="UP000605361"/>
    </source>
</evidence>
<evidence type="ECO:0000313" key="9">
    <source>
        <dbReference type="EMBL" id="MBF8191405.1"/>
    </source>
</evidence>
<protein>
    <submittedName>
        <fullName evidence="9">ABC transporter ATP-binding protein</fullName>
    </submittedName>
</protein>
<dbReference type="GO" id="GO:0015833">
    <property type="term" value="P:peptide transport"/>
    <property type="evidence" value="ECO:0007669"/>
    <property type="project" value="InterPro"/>
</dbReference>
<evidence type="ECO:0000259" key="8">
    <source>
        <dbReference type="PROSITE" id="PS50893"/>
    </source>
</evidence>
<evidence type="ECO:0000256" key="5">
    <source>
        <dbReference type="ARBA" id="ARBA00022741"/>
    </source>
</evidence>
<evidence type="ECO:0000256" key="2">
    <source>
        <dbReference type="ARBA" id="ARBA00005417"/>
    </source>
</evidence>
<comment type="similarity">
    <text evidence="2">Belongs to the ABC transporter superfamily.</text>
</comment>
<dbReference type="InterPro" id="IPR017871">
    <property type="entry name" value="ABC_transporter-like_CS"/>
</dbReference>
<dbReference type="GO" id="GO:0005886">
    <property type="term" value="C:plasma membrane"/>
    <property type="evidence" value="ECO:0007669"/>
    <property type="project" value="UniProtKB-SubCell"/>
</dbReference>
<evidence type="ECO:0000256" key="3">
    <source>
        <dbReference type="ARBA" id="ARBA00022448"/>
    </source>
</evidence>
<evidence type="ECO:0000256" key="7">
    <source>
        <dbReference type="ARBA" id="ARBA00023136"/>
    </source>
</evidence>
<dbReference type="PROSITE" id="PS50893">
    <property type="entry name" value="ABC_TRANSPORTER_2"/>
    <property type="match status" value="1"/>
</dbReference>
<keyword evidence="5" id="KW-0547">Nucleotide-binding</keyword>
<evidence type="ECO:0000256" key="1">
    <source>
        <dbReference type="ARBA" id="ARBA00004202"/>
    </source>
</evidence>
<dbReference type="Proteomes" id="UP000605361">
    <property type="component" value="Unassembled WGS sequence"/>
</dbReference>
<accession>A0A931F2C5</accession>
<dbReference type="Gene3D" id="3.40.50.300">
    <property type="entry name" value="P-loop containing nucleotide triphosphate hydrolases"/>
    <property type="match status" value="1"/>
</dbReference>
<comment type="subcellular location">
    <subcellularLocation>
        <location evidence="1">Cell membrane</location>
        <topology evidence="1">Peripheral membrane protein</topology>
    </subcellularLocation>
</comment>
<evidence type="ECO:0000256" key="6">
    <source>
        <dbReference type="ARBA" id="ARBA00022840"/>
    </source>
</evidence>
<feature type="domain" description="ABC transporter" evidence="8">
    <location>
        <begin position="6"/>
        <end position="257"/>
    </location>
</feature>
<dbReference type="RefSeq" id="WP_195900314.1">
    <property type="nucleotide sequence ID" value="NZ_JADOGI010000159.1"/>
</dbReference>
<gene>
    <name evidence="9" type="ORF">ITP53_38055</name>
</gene>
<reference evidence="9" key="1">
    <citation type="submission" date="2020-11" db="EMBL/GenBank/DDBJ databases">
        <title>Whole-genome analyses of Nonomuraea sp. K274.</title>
        <authorList>
            <person name="Veyisoglu A."/>
        </authorList>
    </citation>
    <scope>NUCLEOTIDE SEQUENCE</scope>
    <source>
        <strain evidence="9">K274</strain>
    </source>
</reference>
<keyword evidence="7" id="KW-0472">Membrane</keyword>
<proteinExistence type="inferred from homology"/>
<dbReference type="NCBIfam" id="TIGR01727">
    <property type="entry name" value="oligo_HPY"/>
    <property type="match status" value="1"/>
</dbReference>
<dbReference type="CDD" id="cd03257">
    <property type="entry name" value="ABC_NikE_OppD_transporters"/>
    <property type="match status" value="1"/>
</dbReference>
<keyword evidence="6 9" id="KW-0067">ATP-binding</keyword>
<dbReference type="AlphaFoldDB" id="A0A931F2C5"/>
<dbReference type="Pfam" id="PF00005">
    <property type="entry name" value="ABC_tran"/>
    <property type="match status" value="1"/>
</dbReference>
<name>A0A931F2C5_9ACTN</name>
<dbReference type="PANTHER" id="PTHR43297">
    <property type="entry name" value="OLIGOPEPTIDE TRANSPORT ATP-BINDING PROTEIN APPD"/>
    <property type="match status" value="1"/>
</dbReference>
<comment type="caution">
    <text evidence="9">The sequence shown here is derived from an EMBL/GenBank/DDBJ whole genome shotgun (WGS) entry which is preliminary data.</text>
</comment>
<dbReference type="GO" id="GO:0016887">
    <property type="term" value="F:ATP hydrolysis activity"/>
    <property type="evidence" value="ECO:0007669"/>
    <property type="project" value="InterPro"/>
</dbReference>
<dbReference type="PANTHER" id="PTHR43297:SF2">
    <property type="entry name" value="DIPEPTIDE TRANSPORT ATP-BINDING PROTEIN DPPD"/>
    <property type="match status" value="1"/>
</dbReference>
<dbReference type="GO" id="GO:0005524">
    <property type="term" value="F:ATP binding"/>
    <property type="evidence" value="ECO:0007669"/>
    <property type="project" value="UniProtKB-KW"/>
</dbReference>
<dbReference type="InterPro" id="IPR003593">
    <property type="entry name" value="AAA+_ATPase"/>
</dbReference>
<dbReference type="SUPFAM" id="SSF52540">
    <property type="entry name" value="P-loop containing nucleoside triphosphate hydrolases"/>
    <property type="match status" value="1"/>
</dbReference>
<organism evidence="9 10">
    <name type="scientific">Nonomuraea cypriaca</name>
    <dbReference type="NCBI Taxonomy" id="1187855"/>
    <lineage>
        <taxon>Bacteria</taxon>
        <taxon>Bacillati</taxon>
        <taxon>Actinomycetota</taxon>
        <taxon>Actinomycetes</taxon>
        <taxon>Streptosporangiales</taxon>
        <taxon>Streptosporangiaceae</taxon>
        <taxon>Nonomuraea</taxon>
    </lineage>
</organism>
<keyword evidence="3" id="KW-0813">Transport</keyword>
<keyword evidence="10" id="KW-1185">Reference proteome</keyword>
<dbReference type="FunFam" id="3.40.50.300:FF:000016">
    <property type="entry name" value="Oligopeptide ABC transporter ATP-binding component"/>
    <property type="match status" value="1"/>
</dbReference>
<dbReference type="InterPro" id="IPR003439">
    <property type="entry name" value="ABC_transporter-like_ATP-bd"/>
</dbReference>